<dbReference type="GO" id="GO:0008270">
    <property type="term" value="F:zinc ion binding"/>
    <property type="evidence" value="ECO:0007669"/>
    <property type="project" value="UniProtKB-KW"/>
</dbReference>
<name>A0A4U5R7L0_POPAL</name>
<keyword evidence="1" id="KW-0863">Zinc-finger</keyword>
<keyword evidence="1" id="KW-0479">Metal-binding</keyword>
<dbReference type="InterPro" id="IPR001841">
    <property type="entry name" value="Znf_RING"/>
</dbReference>
<reference evidence="3" key="1">
    <citation type="submission" date="2018-10" db="EMBL/GenBank/DDBJ databases">
        <title>Population genomic analysis revealed the cold adaptation of white poplar.</title>
        <authorList>
            <person name="Liu Y.-J."/>
        </authorList>
    </citation>
    <scope>NUCLEOTIDE SEQUENCE [LARGE SCALE GENOMIC DNA]</scope>
    <source>
        <strain evidence="3">PAL-ZL1</strain>
    </source>
</reference>
<keyword evidence="1" id="KW-0862">Zinc</keyword>
<dbReference type="PANTHER" id="PTHR46359:SF2">
    <property type="entry name" value="GEO07743P1"/>
    <property type="match status" value="1"/>
</dbReference>
<dbReference type="STRING" id="43335.A0A4U5R7L0"/>
<dbReference type="Gene3D" id="3.30.40.10">
    <property type="entry name" value="Zinc/RING finger domain, C3HC4 (zinc finger)"/>
    <property type="match status" value="1"/>
</dbReference>
<comment type="caution">
    <text evidence="3">The sequence shown here is derived from an EMBL/GenBank/DDBJ whole genome shotgun (WGS) entry which is preliminary data.</text>
</comment>
<dbReference type="Pfam" id="PF17123">
    <property type="entry name" value="zf-RING_11"/>
    <property type="match status" value="1"/>
</dbReference>
<evidence type="ECO:0000313" key="3">
    <source>
        <dbReference type="EMBL" id="TKS18585.1"/>
    </source>
</evidence>
<dbReference type="EMBL" id="RCHU01000001">
    <property type="protein sequence ID" value="TKS18585.1"/>
    <property type="molecule type" value="Genomic_DNA"/>
</dbReference>
<gene>
    <name evidence="3" type="ORF">D5086_0000002540</name>
</gene>
<evidence type="ECO:0000256" key="1">
    <source>
        <dbReference type="PROSITE-ProRule" id="PRU00175"/>
    </source>
</evidence>
<dbReference type="InterPro" id="IPR052804">
    <property type="entry name" value="UEC_component"/>
</dbReference>
<organism evidence="3">
    <name type="scientific">Populus alba</name>
    <name type="common">White poplar</name>
    <dbReference type="NCBI Taxonomy" id="43335"/>
    <lineage>
        <taxon>Eukaryota</taxon>
        <taxon>Viridiplantae</taxon>
        <taxon>Streptophyta</taxon>
        <taxon>Embryophyta</taxon>
        <taxon>Tracheophyta</taxon>
        <taxon>Spermatophyta</taxon>
        <taxon>Magnoliopsida</taxon>
        <taxon>eudicotyledons</taxon>
        <taxon>Gunneridae</taxon>
        <taxon>Pentapetalae</taxon>
        <taxon>rosids</taxon>
        <taxon>fabids</taxon>
        <taxon>Malpighiales</taxon>
        <taxon>Salicaceae</taxon>
        <taxon>Saliceae</taxon>
        <taxon>Populus</taxon>
    </lineage>
</organism>
<dbReference type="InterPro" id="IPR013083">
    <property type="entry name" value="Znf_RING/FYVE/PHD"/>
</dbReference>
<dbReference type="PANTHER" id="PTHR46359">
    <property type="entry name" value="GEO07743P1"/>
    <property type="match status" value="1"/>
</dbReference>
<dbReference type="PROSITE" id="PS50089">
    <property type="entry name" value="ZF_RING_2"/>
    <property type="match status" value="1"/>
</dbReference>
<dbReference type="AlphaFoldDB" id="A0A4U5R7L0"/>
<sequence length="385" mass="42070">MAPSTIYQYHMRQDFSANVDSNNSTTPTTDAIIIHLQFRHVLELCYPETIQIPLNTTNESHLFPRQLFSSHVNRESIVKEILSSMGCSPDFIESAAPDISSFALDMVTNPCNASSSEVLTMVLAIHVTTPYDEREEINRALSESLMQEASRFKPASKSCIDGLKRMSLEGSCSMKECMVCLEEFLMGSEVACLPCGHIFHGDCIVSYLLLVCMSMMEIAGTLVALEKSLCPLNHLAICQIEFKEMRMFVLYVGGAGHIMETSEVHYRIAPADTTGVHVFDKDFMKISSDKEPRCYTEDGSLLKLNITITYGDGFGWPTFSCQCVALEDLGGLFSMCTAGTSTESRSPISGARPGKRSQCFAPFTAILPVAATDAAAAGSAAFLTG</sequence>
<accession>A0A4U5R7L0</accession>
<dbReference type="SUPFAM" id="SSF57850">
    <property type="entry name" value="RING/U-box"/>
    <property type="match status" value="1"/>
</dbReference>
<proteinExistence type="predicted"/>
<feature type="domain" description="RING-type" evidence="2">
    <location>
        <begin position="177"/>
        <end position="234"/>
    </location>
</feature>
<protein>
    <recommendedName>
        <fullName evidence="2">RING-type domain-containing protein</fullName>
    </recommendedName>
</protein>
<evidence type="ECO:0000259" key="2">
    <source>
        <dbReference type="PROSITE" id="PS50089"/>
    </source>
</evidence>